<evidence type="ECO:0000256" key="1">
    <source>
        <dbReference type="PROSITE-ProRule" id="PRU00042"/>
    </source>
</evidence>
<name>A0AAV5WIK7_9BILA</name>
<dbReference type="PROSITE" id="PS50157">
    <property type="entry name" value="ZINC_FINGER_C2H2_2"/>
    <property type="match status" value="1"/>
</dbReference>
<keyword evidence="1" id="KW-0862">Zinc</keyword>
<feature type="non-terminal residue" evidence="3">
    <location>
        <position position="77"/>
    </location>
</feature>
<accession>A0AAV5WIK7</accession>
<comment type="caution">
    <text evidence="3">The sequence shown here is derived from an EMBL/GenBank/DDBJ whole genome shotgun (WGS) entry which is preliminary data.</text>
</comment>
<dbReference type="EMBL" id="BTSY01000006">
    <property type="protein sequence ID" value="GMT31777.1"/>
    <property type="molecule type" value="Genomic_DNA"/>
</dbReference>
<dbReference type="Gene3D" id="3.30.160.60">
    <property type="entry name" value="Classic Zinc Finger"/>
    <property type="match status" value="1"/>
</dbReference>
<proteinExistence type="predicted"/>
<gene>
    <name evidence="3" type="ORF">PFISCL1PPCAC_23074</name>
</gene>
<keyword evidence="1" id="KW-0863">Zinc-finger</keyword>
<evidence type="ECO:0000313" key="4">
    <source>
        <dbReference type="Proteomes" id="UP001432322"/>
    </source>
</evidence>
<reference evidence="3" key="1">
    <citation type="submission" date="2023-10" db="EMBL/GenBank/DDBJ databases">
        <title>Genome assembly of Pristionchus species.</title>
        <authorList>
            <person name="Yoshida K."/>
            <person name="Sommer R.J."/>
        </authorList>
    </citation>
    <scope>NUCLEOTIDE SEQUENCE</scope>
    <source>
        <strain evidence="3">RS5133</strain>
    </source>
</reference>
<protein>
    <recommendedName>
        <fullName evidence="2">C2H2-type domain-containing protein</fullName>
    </recommendedName>
</protein>
<organism evidence="3 4">
    <name type="scientific">Pristionchus fissidentatus</name>
    <dbReference type="NCBI Taxonomy" id="1538716"/>
    <lineage>
        <taxon>Eukaryota</taxon>
        <taxon>Metazoa</taxon>
        <taxon>Ecdysozoa</taxon>
        <taxon>Nematoda</taxon>
        <taxon>Chromadorea</taxon>
        <taxon>Rhabditida</taxon>
        <taxon>Rhabditina</taxon>
        <taxon>Diplogasteromorpha</taxon>
        <taxon>Diplogasteroidea</taxon>
        <taxon>Neodiplogasteridae</taxon>
        <taxon>Pristionchus</taxon>
    </lineage>
</organism>
<evidence type="ECO:0000313" key="3">
    <source>
        <dbReference type="EMBL" id="GMT31777.1"/>
    </source>
</evidence>
<dbReference type="PROSITE" id="PS00028">
    <property type="entry name" value="ZINC_FINGER_C2H2_1"/>
    <property type="match status" value="1"/>
</dbReference>
<keyword evidence="4" id="KW-1185">Reference proteome</keyword>
<dbReference type="GO" id="GO:0008270">
    <property type="term" value="F:zinc ion binding"/>
    <property type="evidence" value="ECO:0007669"/>
    <property type="project" value="UniProtKB-KW"/>
</dbReference>
<keyword evidence="1" id="KW-0479">Metal-binding</keyword>
<evidence type="ECO:0000259" key="2">
    <source>
        <dbReference type="PROSITE" id="PS50157"/>
    </source>
</evidence>
<sequence>RRIEKDLQCPQCDKLYDNVVGLTKHLRHIHDTTPFKAGIVFRCACGKETVSNNHAYKCDQASSAVIIPVQESINYKE</sequence>
<dbReference type="InterPro" id="IPR013087">
    <property type="entry name" value="Znf_C2H2_type"/>
</dbReference>
<feature type="non-terminal residue" evidence="3">
    <location>
        <position position="1"/>
    </location>
</feature>
<feature type="domain" description="C2H2-type" evidence="2">
    <location>
        <begin position="7"/>
        <end position="30"/>
    </location>
</feature>
<dbReference type="Proteomes" id="UP001432322">
    <property type="component" value="Unassembled WGS sequence"/>
</dbReference>
<dbReference type="AlphaFoldDB" id="A0AAV5WIK7"/>